<dbReference type="STRING" id="243159.AFE_1222"/>
<dbReference type="Gene3D" id="2.40.128.90">
    <property type="entry name" value="OMPT-like"/>
    <property type="match status" value="1"/>
</dbReference>
<dbReference type="GO" id="GO:0004190">
    <property type="term" value="F:aspartic-type endopeptidase activity"/>
    <property type="evidence" value="ECO:0007669"/>
    <property type="project" value="InterPro"/>
</dbReference>
<sequence>MFAKKPLILAALAAGLMASGMAMASDLSGVMNSAAVYGNISGISNSGGNSAGGIGVKGSFMTNQGWMLSADYHHDFDTLIESPYQTTGGGMTGINVKAGYLFPFSQNFRVGPYLAYQYSRFGTNFNAGQVQNASLHFTNNAIGGGLEAGYGMGPLVFTGDVAYLAGVSATDTLSGNGSTTSVTSTSGSSNVVQVGLQADYQISGPWYALAGFKYDDYTNGGANLNLLQGNVGLGYSF</sequence>
<dbReference type="KEGG" id="afr:AFE_1222"/>
<organism evidence="2 3">
    <name type="scientific">Acidithiobacillus ferrooxidans (strain ATCC 23270 / DSM 14882 / CIP 104768 / NCIMB 8455)</name>
    <name type="common">Ferrobacillus ferrooxidans (strain ATCC 23270)</name>
    <dbReference type="NCBI Taxonomy" id="243159"/>
    <lineage>
        <taxon>Bacteria</taxon>
        <taxon>Pseudomonadati</taxon>
        <taxon>Pseudomonadota</taxon>
        <taxon>Acidithiobacillia</taxon>
        <taxon>Acidithiobacillales</taxon>
        <taxon>Acidithiobacillaceae</taxon>
        <taxon>Acidithiobacillus</taxon>
    </lineage>
</organism>
<keyword evidence="3" id="KW-1185">Reference proteome</keyword>
<gene>
    <name evidence="2" type="ordered locus">AFE_1222</name>
</gene>
<dbReference type="EMBL" id="CP001219">
    <property type="protein sequence ID" value="ACK78580.1"/>
    <property type="molecule type" value="Genomic_DNA"/>
</dbReference>
<feature type="chain" id="PRO_5002855421" evidence="1">
    <location>
        <begin position="25"/>
        <end position="237"/>
    </location>
</feature>
<evidence type="ECO:0000313" key="2">
    <source>
        <dbReference type="EMBL" id="ACK78580.1"/>
    </source>
</evidence>
<feature type="signal peptide" evidence="1">
    <location>
        <begin position="1"/>
        <end position="24"/>
    </location>
</feature>
<dbReference type="InterPro" id="IPR020080">
    <property type="entry name" value="OM_adhesin/peptidase_omptin"/>
</dbReference>
<dbReference type="GeneID" id="65280498"/>
<dbReference type="AlphaFoldDB" id="B7J8Q4"/>
<reference evidence="2 3" key="1">
    <citation type="journal article" date="2008" name="BMC Genomics">
        <title>Acidithiobacillus ferrooxidans metabolism: from genome sequence to industrial applications.</title>
        <authorList>
            <person name="Valdes J."/>
            <person name="Pedroso I."/>
            <person name="Quatrini R."/>
            <person name="Dodson R.J."/>
            <person name="Tettelin H."/>
            <person name="Blake R.II."/>
            <person name="Eisen J.A."/>
            <person name="Holmes D.S."/>
        </authorList>
    </citation>
    <scope>NUCLEOTIDE SEQUENCE [LARGE SCALE GENOMIC DNA]</scope>
    <source>
        <strain evidence="3">ATCC 23270 / DSM 14882 / CIP 104768 / NCIMB 8455</strain>
    </source>
</reference>
<proteinExistence type="predicted"/>
<dbReference type="eggNOG" id="ENOG5031FKV">
    <property type="taxonomic scope" value="Bacteria"/>
</dbReference>
<protein>
    <submittedName>
        <fullName evidence="2">Uncharacterized protein</fullName>
    </submittedName>
</protein>
<dbReference type="PaxDb" id="243159-AFE_1222"/>
<dbReference type="SUPFAM" id="SSF69917">
    <property type="entry name" value="OMPT-like"/>
    <property type="match status" value="1"/>
</dbReference>
<evidence type="ECO:0000313" key="3">
    <source>
        <dbReference type="Proteomes" id="UP000001362"/>
    </source>
</evidence>
<dbReference type="RefSeq" id="WP_012606894.1">
    <property type="nucleotide sequence ID" value="NC_011761.1"/>
</dbReference>
<keyword evidence="1" id="KW-0732">Signal</keyword>
<evidence type="ECO:0000256" key="1">
    <source>
        <dbReference type="SAM" id="SignalP"/>
    </source>
</evidence>
<dbReference type="Proteomes" id="UP000001362">
    <property type="component" value="Chromosome"/>
</dbReference>
<dbReference type="HOGENOM" id="CLU_102065_0_0_6"/>
<dbReference type="InterPro" id="IPR053724">
    <property type="entry name" value="OMP_A26_sf"/>
</dbReference>
<name>B7J8Q4_ACIF2</name>
<accession>B7J8Q4</accession>